<feature type="region of interest" description="Disordered" evidence="11">
    <location>
        <begin position="695"/>
        <end position="804"/>
    </location>
</feature>
<accession>A0A8H5D849</accession>
<keyword evidence="8" id="KW-0067">ATP-binding</keyword>
<evidence type="ECO:0000256" key="5">
    <source>
        <dbReference type="ARBA" id="ARBA00022553"/>
    </source>
</evidence>
<dbReference type="PROSITE" id="PS50893">
    <property type="entry name" value="ABC_TRANSPORTER_2"/>
    <property type="match status" value="2"/>
</dbReference>
<dbReference type="PROSITE" id="PS00211">
    <property type="entry name" value="ABC_TRANSPORTER_1"/>
    <property type="match status" value="2"/>
</dbReference>
<dbReference type="InterPro" id="IPR003439">
    <property type="entry name" value="ABC_transporter-like_ATP-bd"/>
</dbReference>
<keyword evidence="9" id="KW-0694">RNA-binding</keyword>
<keyword evidence="14" id="KW-1185">Reference proteome</keyword>
<dbReference type="Gene3D" id="1.20.970.30">
    <property type="entry name" value="eIF4G, eIF4E-binding domain"/>
    <property type="match status" value="1"/>
</dbReference>
<keyword evidence="7" id="KW-0547">Nucleotide-binding</keyword>
<evidence type="ECO:0000313" key="14">
    <source>
        <dbReference type="Proteomes" id="UP000559027"/>
    </source>
</evidence>
<gene>
    <name evidence="13" type="ORF">D9756_005611</name>
</gene>
<dbReference type="PANTHER" id="PTHR19211">
    <property type="entry name" value="ATP-BINDING TRANSPORT PROTEIN-RELATED"/>
    <property type="match status" value="1"/>
</dbReference>
<evidence type="ECO:0000256" key="11">
    <source>
        <dbReference type="SAM" id="MobiDB-lite"/>
    </source>
</evidence>
<comment type="caution">
    <text evidence="13">The sequence shown here is derived from an EMBL/GenBank/DDBJ whole genome shotgun (WGS) entry which is preliminary data.</text>
</comment>
<dbReference type="FunFam" id="3.40.50.300:FF:001092">
    <property type="entry name" value="ATP-binding cassette sub-family F member 2"/>
    <property type="match status" value="1"/>
</dbReference>
<reference evidence="13 14" key="1">
    <citation type="journal article" date="2020" name="ISME J.">
        <title>Uncovering the hidden diversity of litter-decomposition mechanisms in mushroom-forming fungi.</title>
        <authorList>
            <person name="Floudas D."/>
            <person name="Bentzer J."/>
            <person name="Ahren D."/>
            <person name="Johansson T."/>
            <person name="Persson P."/>
            <person name="Tunlid A."/>
        </authorList>
    </citation>
    <scope>NUCLEOTIDE SEQUENCE [LARGE SCALE GENOMIC DNA]</scope>
    <source>
        <strain evidence="13 14">CBS 146.42</strain>
    </source>
</reference>
<dbReference type="Pfam" id="PF12848">
    <property type="entry name" value="ABC_tran_Xtn"/>
    <property type="match status" value="1"/>
</dbReference>
<sequence length="1313" mass="146273">MPAESASNLNTNIASLNLSEESVGSNSTNLSKSKLNRLKKKSTTSTSAAGKKNKPTSVEVDDNPTNSNEPDVEITATSQQSRFHRETFDANSTDIDIKGVNISINHPRANAVKEILVDAHLRLKSGVRYGMVGQNGVGKSGLPQNVKFLHIKQLEDFEEGRSILEEVLSADEDRARVIREAQALQNTNTTSPSELPKTIHTILLTRSQSSLTRAQKIATLRSGQRGHIARQALLAAEAHHTHLLSFSSNPEEYVTEEMANEVMSDVYKRFEEEIGADVEEGVRRAEAILRGLGFVDEEMREEGGKDVAQLSGGWRMRVVLAKALFVKPDVLLLDEPTNHLDLPAILWLQEYLLKQSSEQNQTVVIVSHDRQFLDAVTEETIIFKDKVLKYHNGNYEDWEKNTEEQRKRKTRLKELEMKRKKKIMSSIQKNVAQAKSTGDDKRLGQVASRKKKLERMGMERLEDGKRFKMSYHGYYRDEITIETGFKTQPILLPPPEPFNFPGKTFLQLSEVSFKYPGKNSKMVINKVSLDIGPGARIGLLGPNGCGKSTLMNLLAGELKPTLGEVKSHHRLRIGYFSQHTVDQLALHLTPLQQLALSYPDVKISETEARSHFGSVGISGEPVTRPIKTLSGGQRNRVALGLITFHRPHVLLLDEITNHLDMGTVESLVEALCEFEGALVCVSHDVWFLKQVIEGQGDDSEDGEEGEEGEKEGVLYRVTKLGEMREWTEGLDVEEEEKTAKTKEAGVAAKAQRAREGGELIEEPESGDAAKDDSKARINTSEPLEKRPNRPNPPNTVTGSVPAPLPSALSSARAINDISRVSYPEGISNPKPELNTNAKDGKFRSLRVLSQRGNRRSGGNMDAPQAAAAANLEPVAPLTPSENRWDRRAIHTHTDSPEMVDRKVRGLLDKPTMERFDSISDQIIEWANKSEKEKDGRTLIQVTRLVYEKATDEAAWSEMYARLCCKLMEQISNKVQDDGIRNTDNKPIVGGQLFRKYLLNRCKEDFKRGWVQKKATAAAAVSKAMGDQAIKVVNKKKDGEDDEEVALYSEEYYAAQKAKRQGLGLIKFIGELFKLQMLTERIMHEYVKKLLGDMNNPEEEDIESLCTLLTTAGSILDTQKAHAHMDVYFRRMKELTKSPKVSARMQVMLQDVIELRERKWVTTNAVVAPATIAQIHEVAAKEKATHEKEYVPRQISISHGGSWRGGNRNKQPQVNPEGWAATGNAAQPPSKVDLSNFGKISNKALPSTFGPGNVSAGKGKDKQESPSQMSLNSNMFSMLQNVESGADKTREAQPQQRRKLVLLPRTKPLESGTQ</sequence>
<feature type="compositionally biased region" description="Low complexity" evidence="11">
    <location>
        <begin position="862"/>
        <end position="875"/>
    </location>
</feature>
<dbReference type="SMART" id="SM00543">
    <property type="entry name" value="MIF4G"/>
    <property type="match status" value="1"/>
</dbReference>
<dbReference type="InterPro" id="IPR032781">
    <property type="entry name" value="ABC_tran_Xtn"/>
</dbReference>
<dbReference type="InterPro" id="IPR016024">
    <property type="entry name" value="ARM-type_fold"/>
</dbReference>
<dbReference type="CDD" id="cd03221">
    <property type="entry name" value="ABCF_EF-3"/>
    <property type="match status" value="2"/>
</dbReference>
<evidence type="ECO:0000256" key="7">
    <source>
        <dbReference type="ARBA" id="ARBA00022741"/>
    </source>
</evidence>
<keyword evidence="3" id="KW-0963">Cytoplasm</keyword>
<dbReference type="Gene3D" id="1.25.40.180">
    <property type="match status" value="1"/>
</dbReference>
<dbReference type="GO" id="GO:0005524">
    <property type="term" value="F:ATP binding"/>
    <property type="evidence" value="ECO:0007669"/>
    <property type="project" value="UniProtKB-KW"/>
</dbReference>
<keyword evidence="6" id="KW-0677">Repeat</keyword>
<dbReference type="GO" id="GO:0003723">
    <property type="term" value="F:RNA binding"/>
    <property type="evidence" value="ECO:0007669"/>
    <property type="project" value="UniProtKB-KW"/>
</dbReference>
<dbReference type="Proteomes" id="UP000559027">
    <property type="component" value="Unassembled WGS sequence"/>
</dbReference>
<comment type="subcellular location">
    <subcellularLocation>
        <location evidence="1">Cytoplasm</location>
    </subcellularLocation>
</comment>
<dbReference type="InterPro" id="IPR003890">
    <property type="entry name" value="MIF4G-like_typ-3"/>
</dbReference>
<dbReference type="InterPro" id="IPR050611">
    <property type="entry name" value="ABCF"/>
</dbReference>
<dbReference type="FunFam" id="1.25.40.180:FF:000020">
    <property type="entry name" value="Eukaryotic translation initiation factor subunit"/>
    <property type="match status" value="1"/>
</dbReference>
<feature type="region of interest" description="Disordered" evidence="11">
    <location>
        <begin position="1195"/>
        <end position="1313"/>
    </location>
</feature>
<comment type="similarity">
    <text evidence="2">Belongs to the eukaryotic initiation factor 4G family.</text>
</comment>
<feature type="region of interest" description="Disordered" evidence="11">
    <location>
        <begin position="821"/>
        <end position="893"/>
    </location>
</feature>
<dbReference type="PANTHER" id="PTHR19211:SF129">
    <property type="entry name" value="ABC TRANSPORTER ATP-BINDING PROTEIN"/>
    <property type="match status" value="1"/>
</dbReference>
<evidence type="ECO:0000256" key="6">
    <source>
        <dbReference type="ARBA" id="ARBA00022737"/>
    </source>
</evidence>
<dbReference type="OrthoDB" id="2110130at2759"/>
<evidence type="ECO:0000256" key="10">
    <source>
        <dbReference type="ARBA" id="ARBA00022917"/>
    </source>
</evidence>
<evidence type="ECO:0000256" key="9">
    <source>
        <dbReference type="ARBA" id="ARBA00022884"/>
    </source>
</evidence>
<evidence type="ECO:0000313" key="13">
    <source>
        <dbReference type="EMBL" id="KAF5354978.1"/>
    </source>
</evidence>
<dbReference type="SUPFAM" id="SSF52540">
    <property type="entry name" value="P-loop containing nucleoside triphosphate hydrolases"/>
    <property type="match status" value="2"/>
</dbReference>
<feature type="domain" description="ABC transporter" evidence="12">
    <location>
        <begin position="97"/>
        <end position="417"/>
    </location>
</feature>
<name>A0A8H5D849_9AGAR</name>
<feature type="compositionally biased region" description="Basic and acidic residues" evidence="11">
    <location>
        <begin position="882"/>
        <end position="893"/>
    </location>
</feature>
<protein>
    <recommendedName>
        <fullName evidence="12">ABC transporter domain-containing protein</fullName>
    </recommendedName>
</protein>
<organism evidence="13 14">
    <name type="scientific">Leucocoprinus leucothites</name>
    <dbReference type="NCBI Taxonomy" id="201217"/>
    <lineage>
        <taxon>Eukaryota</taxon>
        <taxon>Fungi</taxon>
        <taxon>Dikarya</taxon>
        <taxon>Basidiomycota</taxon>
        <taxon>Agaricomycotina</taxon>
        <taxon>Agaricomycetes</taxon>
        <taxon>Agaricomycetidae</taxon>
        <taxon>Agaricales</taxon>
        <taxon>Agaricineae</taxon>
        <taxon>Agaricaceae</taxon>
        <taxon>Leucocoprinus</taxon>
    </lineage>
</organism>
<proteinExistence type="inferred from homology"/>
<dbReference type="InterPro" id="IPR036211">
    <property type="entry name" value="eIF4G_eIF4E-bd_sf"/>
</dbReference>
<dbReference type="SUPFAM" id="SSF101489">
    <property type="entry name" value="Eukaryotic initiation factor 4f subunit eIF4g, eIF4e-binding domain"/>
    <property type="match status" value="1"/>
</dbReference>
<evidence type="ECO:0000259" key="12">
    <source>
        <dbReference type="PROSITE" id="PS50893"/>
    </source>
</evidence>
<dbReference type="Pfam" id="PF00005">
    <property type="entry name" value="ABC_tran"/>
    <property type="match status" value="2"/>
</dbReference>
<evidence type="ECO:0000256" key="4">
    <source>
        <dbReference type="ARBA" id="ARBA00022540"/>
    </source>
</evidence>
<keyword evidence="4" id="KW-0396">Initiation factor</keyword>
<dbReference type="Pfam" id="PF02854">
    <property type="entry name" value="MIF4G"/>
    <property type="match status" value="1"/>
</dbReference>
<dbReference type="GO" id="GO:0016887">
    <property type="term" value="F:ATP hydrolysis activity"/>
    <property type="evidence" value="ECO:0007669"/>
    <property type="project" value="InterPro"/>
</dbReference>
<evidence type="ECO:0000256" key="2">
    <source>
        <dbReference type="ARBA" id="ARBA00005775"/>
    </source>
</evidence>
<feature type="compositionally biased region" description="Polar residues" evidence="11">
    <location>
        <begin position="63"/>
        <end position="81"/>
    </location>
</feature>
<feature type="domain" description="ABC transporter" evidence="12">
    <location>
        <begin position="506"/>
        <end position="726"/>
    </location>
</feature>
<dbReference type="InterPro" id="IPR003593">
    <property type="entry name" value="AAA+_ATPase"/>
</dbReference>
<evidence type="ECO:0000256" key="1">
    <source>
        <dbReference type="ARBA" id="ARBA00004496"/>
    </source>
</evidence>
<dbReference type="SUPFAM" id="SSF48371">
    <property type="entry name" value="ARM repeat"/>
    <property type="match status" value="1"/>
</dbReference>
<dbReference type="GO" id="GO:0003743">
    <property type="term" value="F:translation initiation factor activity"/>
    <property type="evidence" value="ECO:0007669"/>
    <property type="project" value="UniProtKB-KW"/>
</dbReference>
<dbReference type="SMART" id="SM00382">
    <property type="entry name" value="AAA"/>
    <property type="match status" value="2"/>
</dbReference>
<feature type="compositionally biased region" description="Acidic residues" evidence="11">
    <location>
        <begin position="695"/>
        <end position="709"/>
    </location>
</feature>
<keyword evidence="5" id="KW-0597">Phosphoprotein</keyword>
<feature type="compositionally biased region" description="Polar residues" evidence="11">
    <location>
        <begin position="1264"/>
        <end position="1282"/>
    </location>
</feature>
<dbReference type="InterPro" id="IPR027417">
    <property type="entry name" value="P-loop_NTPase"/>
</dbReference>
<keyword evidence="10" id="KW-0648">Protein biosynthesis</keyword>
<feature type="compositionally biased region" description="Polar residues" evidence="11">
    <location>
        <begin position="1"/>
        <end position="23"/>
    </location>
</feature>
<dbReference type="EMBL" id="JAACJO010000008">
    <property type="protein sequence ID" value="KAF5354978.1"/>
    <property type="molecule type" value="Genomic_DNA"/>
</dbReference>
<feature type="compositionally biased region" description="Low complexity" evidence="11">
    <location>
        <begin position="24"/>
        <end position="33"/>
    </location>
</feature>
<dbReference type="InterPro" id="IPR017871">
    <property type="entry name" value="ABC_transporter-like_CS"/>
</dbReference>
<dbReference type="Pfam" id="PF12152">
    <property type="entry name" value="eIF_4G1"/>
    <property type="match status" value="1"/>
</dbReference>
<evidence type="ECO:0000256" key="3">
    <source>
        <dbReference type="ARBA" id="ARBA00022490"/>
    </source>
</evidence>
<feature type="region of interest" description="Disordered" evidence="11">
    <location>
        <begin position="1"/>
        <end position="83"/>
    </location>
</feature>
<dbReference type="Gene3D" id="3.40.50.300">
    <property type="entry name" value="P-loop containing nucleotide triphosphate hydrolases"/>
    <property type="match status" value="2"/>
</dbReference>
<evidence type="ECO:0000256" key="8">
    <source>
        <dbReference type="ARBA" id="ARBA00022840"/>
    </source>
</evidence>
<dbReference type="GO" id="GO:0010494">
    <property type="term" value="C:cytoplasmic stress granule"/>
    <property type="evidence" value="ECO:0007669"/>
    <property type="project" value="UniProtKB-ARBA"/>
</dbReference>
<dbReference type="InterPro" id="IPR022745">
    <property type="entry name" value="eIF4G1_eIF4E-bd"/>
</dbReference>